<proteinExistence type="inferred from homology"/>
<dbReference type="PANTHER" id="PTHR34039:SF1">
    <property type="entry name" value="UPF0102 PROTEIN YRAN"/>
    <property type="match status" value="1"/>
</dbReference>
<protein>
    <submittedName>
        <fullName evidence="2">Uncharacterized protein</fullName>
    </submittedName>
</protein>
<gene>
    <name evidence="2" type="ORF">D1639_10350</name>
</gene>
<dbReference type="EMBL" id="QWKH01000117">
    <property type="protein sequence ID" value="NBI35417.1"/>
    <property type="molecule type" value="Genomic_DNA"/>
</dbReference>
<accession>A0A7C9JSV0</accession>
<dbReference type="InterPro" id="IPR011335">
    <property type="entry name" value="Restrct_endonuc-II-like"/>
</dbReference>
<evidence type="ECO:0000313" key="2">
    <source>
        <dbReference type="EMBL" id="NBI35417.1"/>
    </source>
</evidence>
<organism evidence="2">
    <name type="scientific">Muribaculaceae bacterium Z82</name>
    <dbReference type="NCBI Taxonomy" id="2304548"/>
    <lineage>
        <taxon>Bacteria</taxon>
        <taxon>Pseudomonadati</taxon>
        <taxon>Bacteroidota</taxon>
        <taxon>Bacteroidia</taxon>
        <taxon>Bacteroidales</taxon>
        <taxon>Muribaculaceae</taxon>
    </lineage>
</organism>
<comment type="caution">
    <text evidence="2">The sequence shown here is derived from an EMBL/GenBank/DDBJ whole genome shotgun (WGS) entry which is preliminary data.</text>
</comment>
<dbReference type="SUPFAM" id="SSF52980">
    <property type="entry name" value="Restriction endonuclease-like"/>
    <property type="match status" value="1"/>
</dbReference>
<reference evidence="2" key="1">
    <citation type="submission" date="2018-08" db="EMBL/GenBank/DDBJ databases">
        <title>Murine metabolic-syndrome-specific gut microbial biobank.</title>
        <authorList>
            <person name="Liu C."/>
        </authorList>
    </citation>
    <scope>NUCLEOTIDE SEQUENCE [LARGE SCALE GENOMIC DNA]</scope>
    <source>
        <strain evidence="2">Z82</strain>
    </source>
</reference>
<sequence>MPRSRGRGASPPGNRRKNMNEVKFSKEAAVETTALYLERLGYDLLETGWAERGGEADIVAVDDGAIAFVIVRFDVAEHMPPHRAKEGISAAERRRMESAATAYIRENASRSTAFRFDVVRVTAIGPDQAFIRHVKAVEDDPFETFVDAVAGDDAEARKRLMGLGDGRAQDYVRALVAADIRAQAA</sequence>
<dbReference type="InterPro" id="IPR003509">
    <property type="entry name" value="UPF0102_YraN-like"/>
</dbReference>
<dbReference type="AlphaFoldDB" id="A0A7C9JSV0"/>
<dbReference type="GO" id="GO:0003676">
    <property type="term" value="F:nucleic acid binding"/>
    <property type="evidence" value="ECO:0007669"/>
    <property type="project" value="InterPro"/>
</dbReference>
<dbReference type="Pfam" id="PF02021">
    <property type="entry name" value="UPF0102"/>
    <property type="match status" value="1"/>
</dbReference>
<evidence type="ECO:0000256" key="1">
    <source>
        <dbReference type="ARBA" id="ARBA00006738"/>
    </source>
</evidence>
<dbReference type="PANTHER" id="PTHR34039">
    <property type="entry name" value="UPF0102 PROTEIN YRAN"/>
    <property type="match status" value="1"/>
</dbReference>
<dbReference type="InterPro" id="IPR011856">
    <property type="entry name" value="tRNA_endonuc-like_dom_sf"/>
</dbReference>
<dbReference type="Gene3D" id="3.40.1350.10">
    <property type="match status" value="1"/>
</dbReference>
<name>A0A7C9JSV0_9BACT</name>
<comment type="similarity">
    <text evidence="1">Belongs to the UPF0102 family.</text>
</comment>